<dbReference type="STRING" id="90262.A0A1X2J2U7"/>
<dbReference type="PANTHER" id="PTHR12132:SF1">
    <property type="entry name" value="DNA REPAIR PROTEIN RAD52 HOMOLOG"/>
    <property type="match status" value="1"/>
</dbReference>
<dbReference type="GO" id="GO:0006312">
    <property type="term" value="P:mitotic recombination"/>
    <property type="evidence" value="ECO:0007669"/>
    <property type="project" value="TreeGrafter"/>
</dbReference>
<dbReference type="FunFam" id="3.30.390.80:FF:000001">
    <property type="entry name" value="DNA repair protein RAD52 homolog"/>
    <property type="match status" value="1"/>
</dbReference>
<organism evidence="5 6">
    <name type="scientific">Absidia repens</name>
    <dbReference type="NCBI Taxonomy" id="90262"/>
    <lineage>
        <taxon>Eukaryota</taxon>
        <taxon>Fungi</taxon>
        <taxon>Fungi incertae sedis</taxon>
        <taxon>Mucoromycota</taxon>
        <taxon>Mucoromycotina</taxon>
        <taxon>Mucoromycetes</taxon>
        <taxon>Mucorales</taxon>
        <taxon>Cunninghamellaceae</taxon>
        <taxon>Absidia</taxon>
    </lineage>
</organism>
<dbReference type="AlphaFoldDB" id="A0A1X2J2U7"/>
<gene>
    <name evidence="5" type="ORF">BCR42DRAFT_386746</name>
</gene>
<dbReference type="GO" id="GO:0000724">
    <property type="term" value="P:double-strand break repair via homologous recombination"/>
    <property type="evidence" value="ECO:0007669"/>
    <property type="project" value="UniProtKB-ARBA"/>
</dbReference>
<dbReference type="SUPFAM" id="SSF54768">
    <property type="entry name" value="dsRNA-binding domain-like"/>
    <property type="match status" value="1"/>
</dbReference>
<keyword evidence="2" id="KW-0227">DNA damage</keyword>
<comment type="similarity">
    <text evidence="1">Belongs to the RAD52 family.</text>
</comment>
<comment type="caution">
    <text evidence="5">The sequence shown here is derived from an EMBL/GenBank/DDBJ whole genome shotgun (WGS) entry which is preliminary data.</text>
</comment>
<dbReference type="InterPro" id="IPR041247">
    <property type="entry name" value="Rad52_fam"/>
</dbReference>
<accession>A0A1X2J2U7</accession>
<evidence type="ECO:0000313" key="5">
    <source>
        <dbReference type="EMBL" id="ORZ26187.1"/>
    </source>
</evidence>
<protein>
    <submittedName>
        <fullName evidence="5">Rad52-like protein</fullName>
    </submittedName>
</protein>
<evidence type="ECO:0000256" key="2">
    <source>
        <dbReference type="ARBA" id="ARBA00022763"/>
    </source>
</evidence>
<dbReference type="GO" id="GO:0003697">
    <property type="term" value="F:single-stranded DNA binding"/>
    <property type="evidence" value="ECO:0007669"/>
    <property type="project" value="UniProtKB-ARBA"/>
</dbReference>
<sequence length="172" mass="18988">MSDQLPTGSKLDQCLGPEWISQRAGPGGAKVMYIQGKSAINLANEIFGYDGWSSEVRDSMVEFVDESESGRFTVAVVTTVRITLKDKNYHEDVGYGIAENCKSKAAAFGRARKEASTDAMKRALRLFGNALGNCLYDTNYTKNVGNMSRPAQIPLPQPLFHILSQQRYKNSL</sequence>
<dbReference type="GO" id="GO:0005634">
    <property type="term" value="C:nucleus"/>
    <property type="evidence" value="ECO:0007669"/>
    <property type="project" value="TreeGrafter"/>
</dbReference>
<keyword evidence="3" id="KW-0233">DNA recombination</keyword>
<keyword evidence="6" id="KW-1185">Reference proteome</keyword>
<dbReference type="EMBL" id="MCGE01000001">
    <property type="protein sequence ID" value="ORZ26187.1"/>
    <property type="molecule type" value="Genomic_DNA"/>
</dbReference>
<dbReference type="InterPro" id="IPR007232">
    <property type="entry name" value="Rad52_Rad59_Rad22"/>
</dbReference>
<reference evidence="5 6" key="1">
    <citation type="submission" date="2016-07" db="EMBL/GenBank/DDBJ databases">
        <title>Pervasive Adenine N6-methylation of Active Genes in Fungi.</title>
        <authorList>
            <consortium name="DOE Joint Genome Institute"/>
            <person name="Mondo S.J."/>
            <person name="Dannebaum R.O."/>
            <person name="Kuo R.C."/>
            <person name="Labutti K."/>
            <person name="Haridas S."/>
            <person name="Kuo A."/>
            <person name="Salamov A."/>
            <person name="Ahrendt S.R."/>
            <person name="Lipzen A."/>
            <person name="Sullivan W."/>
            <person name="Andreopoulos W.B."/>
            <person name="Clum A."/>
            <person name="Lindquist E."/>
            <person name="Daum C."/>
            <person name="Ramamoorthy G.K."/>
            <person name="Gryganskyi A."/>
            <person name="Culley D."/>
            <person name="Magnuson J.K."/>
            <person name="James T.Y."/>
            <person name="O'Malley M.A."/>
            <person name="Stajich J.E."/>
            <person name="Spatafora J.W."/>
            <person name="Visel A."/>
            <person name="Grigoriev I.V."/>
        </authorList>
    </citation>
    <scope>NUCLEOTIDE SEQUENCE [LARGE SCALE GENOMIC DNA]</scope>
    <source>
        <strain evidence="5 6">NRRL 1336</strain>
    </source>
</reference>
<dbReference type="InterPro" id="IPR042525">
    <property type="entry name" value="Rad52_Rad59_Rad22_sf"/>
</dbReference>
<proteinExistence type="inferred from homology"/>
<dbReference type="PANTHER" id="PTHR12132">
    <property type="entry name" value="DNA REPAIR AND RECOMBINATION PROTEIN RAD52, RAD59"/>
    <property type="match status" value="1"/>
</dbReference>
<evidence type="ECO:0000256" key="3">
    <source>
        <dbReference type="ARBA" id="ARBA00023172"/>
    </source>
</evidence>
<name>A0A1X2J2U7_9FUNG</name>
<evidence type="ECO:0000313" key="6">
    <source>
        <dbReference type="Proteomes" id="UP000193560"/>
    </source>
</evidence>
<keyword evidence="4" id="KW-0234">DNA repair</keyword>
<dbReference type="Gene3D" id="3.30.390.80">
    <property type="entry name" value="DNA repair protein Rad52/59/22"/>
    <property type="match status" value="1"/>
</dbReference>
<dbReference type="Pfam" id="PF04098">
    <property type="entry name" value="Rad52_Rad22"/>
    <property type="match status" value="1"/>
</dbReference>
<dbReference type="Proteomes" id="UP000193560">
    <property type="component" value="Unassembled WGS sequence"/>
</dbReference>
<evidence type="ECO:0000256" key="4">
    <source>
        <dbReference type="ARBA" id="ARBA00023204"/>
    </source>
</evidence>
<dbReference type="GO" id="GO:0045002">
    <property type="term" value="P:double-strand break repair via single-strand annealing"/>
    <property type="evidence" value="ECO:0007669"/>
    <property type="project" value="TreeGrafter"/>
</dbReference>
<evidence type="ECO:0000256" key="1">
    <source>
        <dbReference type="ARBA" id="ARBA00006638"/>
    </source>
</evidence>
<dbReference type="OrthoDB" id="206565at2759"/>